<dbReference type="EMBL" id="DRTU01000329">
    <property type="protein sequence ID" value="HHI01417.1"/>
    <property type="molecule type" value="Genomic_DNA"/>
</dbReference>
<name>A0A7C5JXS1_THELI</name>
<accession>A0A7C5JXS1</accession>
<reference evidence="2" key="1">
    <citation type="journal article" date="2020" name="mSystems">
        <title>Genome- and Community-Level Interaction Insights into Carbon Utilization and Element Cycling Functions of Hydrothermarchaeota in Hydrothermal Sediment.</title>
        <authorList>
            <person name="Zhou Z."/>
            <person name="Liu Y."/>
            <person name="Xu W."/>
            <person name="Pan J."/>
            <person name="Luo Z.H."/>
            <person name="Li M."/>
        </authorList>
    </citation>
    <scope>NUCLEOTIDE SEQUENCE [LARGE SCALE GENOMIC DNA]</scope>
    <source>
        <strain evidence="2">HyVt-93</strain>
    </source>
</reference>
<dbReference type="Gene3D" id="3.20.20.150">
    <property type="entry name" value="Divalent-metal-dependent TIM barrel enzymes"/>
    <property type="match status" value="1"/>
</dbReference>
<protein>
    <submittedName>
        <fullName evidence="2">Sugar phosphate isomerase/epimerase</fullName>
    </submittedName>
</protein>
<proteinExistence type="predicted"/>
<dbReference type="InterPro" id="IPR013022">
    <property type="entry name" value="Xyl_isomerase-like_TIM-brl"/>
</dbReference>
<dbReference type="Proteomes" id="UP000886217">
    <property type="component" value="Unassembled WGS sequence"/>
</dbReference>
<evidence type="ECO:0000259" key="1">
    <source>
        <dbReference type="Pfam" id="PF01261"/>
    </source>
</evidence>
<dbReference type="AlphaFoldDB" id="A0A7C5JXS1"/>
<dbReference type="InterPro" id="IPR036237">
    <property type="entry name" value="Xyl_isomerase-like_sf"/>
</dbReference>
<evidence type="ECO:0000313" key="2">
    <source>
        <dbReference type="EMBL" id="HHI01417.1"/>
    </source>
</evidence>
<comment type="caution">
    <text evidence="2">The sequence shown here is derived from an EMBL/GenBank/DDBJ whole genome shotgun (WGS) entry which is preliminary data.</text>
</comment>
<dbReference type="PANTHER" id="PTHR12110">
    <property type="entry name" value="HYDROXYPYRUVATE ISOMERASE"/>
    <property type="match status" value="1"/>
</dbReference>
<dbReference type="InterPro" id="IPR050312">
    <property type="entry name" value="IolE/XylAMocC-like"/>
</dbReference>
<organism evidence="2">
    <name type="scientific">Thermococcus litoralis</name>
    <dbReference type="NCBI Taxonomy" id="2265"/>
    <lineage>
        <taxon>Archaea</taxon>
        <taxon>Methanobacteriati</taxon>
        <taxon>Methanobacteriota</taxon>
        <taxon>Thermococci</taxon>
        <taxon>Thermococcales</taxon>
        <taxon>Thermococcaceae</taxon>
        <taxon>Thermococcus</taxon>
    </lineage>
</organism>
<keyword evidence="2" id="KW-0413">Isomerase</keyword>
<feature type="domain" description="Xylose isomerase-like TIM barrel" evidence="1">
    <location>
        <begin position="29"/>
        <end position="236"/>
    </location>
</feature>
<dbReference type="GO" id="GO:0016853">
    <property type="term" value="F:isomerase activity"/>
    <property type="evidence" value="ECO:0007669"/>
    <property type="project" value="UniProtKB-KW"/>
</dbReference>
<dbReference type="Pfam" id="PF01261">
    <property type="entry name" value="AP_endonuc_2"/>
    <property type="match status" value="1"/>
</dbReference>
<sequence>MEIGVSVYPHFVNKGKGLPSVLAELKIKDYDFVQIFPHTLGLIKNGQVIEKNLRSIENALKGVGINYTIRMPLSVNLRDSVYYSRHFKVAKGVIDVAIKLGSKIVVMQSGRTGRLDLEIEALQQLADMAESFGIKIALENTYSVKDTLYVVESVNRENVGFALDLGHAFLSAQGDENRFLEDVKLGTEKTIILMIHDNFGKLFPQVEPEDALAYGVGDLHLMPGEGKIPFGKALKLFGDVPLLLKIKDPDTFAKLPSKKGLIELLTSI</sequence>
<dbReference type="PANTHER" id="PTHR12110:SF21">
    <property type="entry name" value="XYLOSE ISOMERASE-LIKE TIM BARREL DOMAIN-CONTAINING PROTEIN"/>
    <property type="match status" value="1"/>
</dbReference>
<dbReference type="SUPFAM" id="SSF51658">
    <property type="entry name" value="Xylose isomerase-like"/>
    <property type="match status" value="1"/>
</dbReference>
<gene>
    <name evidence="2" type="ORF">ENL40_08180</name>
</gene>